<dbReference type="Pfam" id="PF00353">
    <property type="entry name" value="HemolysinCabind"/>
    <property type="match status" value="4"/>
</dbReference>
<keyword evidence="2" id="KW-0964">Secreted</keyword>
<dbReference type="GO" id="GO:0005509">
    <property type="term" value="F:calcium ion binding"/>
    <property type="evidence" value="ECO:0007669"/>
    <property type="project" value="InterPro"/>
</dbReference>
<dbReference type="PRINTS" id="PR00313">
    <property type="entry name" value="CABNDNGRPT"/>
</dbReference>
<dbReference type="InterPro" id="IPR010566">
    <property type="entry name" value="Haemolys_ca-bd"/>
</dbReference>
<reference evidence="5 6" key="1">
    <citation type="submission" date="2016-12" db="EMBL/GenBank/DDBJ databases">
        <title>Genome sequencing of Methylocaldum marinum.</title>
        <authorList>
            <person name="Takeuchi M."/>
            <person name="Kamagata Y."/>
            <person name="Hiraoka S."/>
            <person name="Oshima K."/>
            <person name="Hattori M."/>
            <person name="Iwasaki W."/>
        </authorList>
    </citation>
    <scope>NUCLEOTIDE SEQUENCE [LARGE SCALE GENOMIC DNA]</scope>
    <source>
        <strain evidence="5 6">S8</strain>
    </source>
</reference>
<dbReference type="SUPFAM" id="SSF51120">
    <property type="entry name" value="beta-Roll"/>
    <property type="match status" value="2"/>
</dbReference>
<dbReference type="InterPro" id="IPR050557">
    <property type="entry name" value="RTX_toxin/Mannuronan_C5-epim"/>
</dbReference>
<dbReference type="InterPro" id="IPR001343">
    <property type="entry name" value="Hemolysn_Ca-bd"/>
</dbReference>
<dbReference type="Pfam" id="PF06594">
    <property type="entry name" value="HCBP_related"/>
    <property type="match status" value="2"/>
</dbReference>
<evidence type="ECO:0000259" key="4">
    <source>
        <dbReference type="Pfam" id="PF06594"/>
    </source>
</evidence>
<dbReference type="PANTHER" id="PTHR38340:SF1">
    <property type="entry name" value="S-LAYER PROTEIN"/>
    <property type="match status" value="1"/>
</dbReference>
<evidence type="ECO:0000256" key="2">
    <source>
        <dbReference type="ARBA" id="ARBA00022525"/>
    </source>
</evidence>
<organism evidence="5 6">
    <name type="scientific">Methylocaldum marinum</name>
    <dbReference type="NCBI Taxonomy" id="1432792"/>
    <lineage>
        <taxon>Bacteria</taxon>
        <taxon>Pseudomonadati</taxon>
        <taxon>Pseudomonadota</taxon>
        <taxon>Gammaproteobacteria</taxon>
        <taxon>Methylococcales</taxon>
        <taxon>Methylococcaceae</taxon>
        <taxon>Methylocaldum</taxon>
    </lineage>
</organism>
<evidence type="ECO:0000256" key="1">
    <source>
        <dbReference type="ARBA" id="ARBA00004613"/>
    </source>
</evidence>
<dbReference type="RefSeq" id="WP_170160926.1">
    <property type="nucleotide sequence ID" value="NZ_AP017928.1"/>
</dbReference>
<keyword evidence="6" id="KW-1185">Reference proteome</keyword>
<protein>
    <submittedName>
        <fullName evidence="5">Hemolysin-type calcium binding domain protein</fullName>
    </submittedName>
</protein>
<dbReference type="Proteomes" id="UP000266313">
    <property type="component" value="Chromosome"/>
</dbReference>
<dbReference type="EMBL" id="AP017928">
    <property type="protein sequence ID" value="BBA32636.1"/>
    <property type="molecule type" value="Genomic_DNA"/>
</dbReference>
<dbReference type="InterPro" id="IPR011049">
    <property type="entry name" value="Serralysin-like_metalloprot_C"/>
</dbReference>
<dbReference type="GO" id="GO:0005576">
    <property type="term" value="C:extracellular region"/>
    <property type="evidence" value="ECO:0007669"/>
    <property type="project" value="UniProtKB-SubCell"/>
</dbReference>
<feature type="domain" description="Haemolysin-type calcium binding-related" evidence="4">
    <location>
        <begin position="638"/>
        <end position="682"/>
    </location>
</feature>
<evidence type="ECO:0000256" key="3">
    <source>
        <dbReference type="ARBA" id="ARBA00022837"/>
    </source>
</evidence>
<evidence type="ECO:0000313" key="6">
    <source>
        <dbReference type="Proteomes" id="UP000266313"/>
    </source>
</evidence>
<accession>A0A250KM51</accession>
<feature type="domain" description="Haemolysin-type calcium binding-related" evidence="4">
    <location>
        <begin position="820"/>
        <end position="854"/>
    </location>
</feature>
<evidence type="ECO:0000313" key="5">
    <source>
        <dbReference type="EMBL" id="BBA32636.1"/>
    </source>
</evidence>
<sequence>MDESISSDFLAARGWVAPRRDPLVFDLDGDGIETVGLSATNPILFDHDGDGIKQGTGWIQPDDAFLVLDRDGNGTIDSGRELFGDSTPLSTGGTAVDGFAALAQEDTNGDGTVNASDARFSQLRLWRDLNQDGISQSGELFTLVEAGIAAIHVAKTENSQVLADRNQIADLGTFTRTDGTVGTLGQVADVDLASDTFHRTFTDPVPLTEAALALPDMQGAGLVRDLREAASLSSEVAATLSAMTTDTTRAQFIAHANTLIDQWAATSTLQNSYDLATQQNLDLTFLPPGVTAEEAYFVLHEDDFGGLDTGTPTLVISDERKAEIRAQIAEIEHLIKVLEPFNGQNFIQFADGQATDTTVGVVAWIDGGSGGSSIGWAPVPGGRTPVFGTFEQGRLDLLRQSYEALKQSVYQGLALQTWLKPYLDAVSFTVTETGLTLDFSALDARLDTLYQTDAGNALTDLIELNRYAGDSLRNSGWIGLETLRTWVDGAVGNAGLEAILQNLHVARGSGNVAGTATGDILFGGSTNDVLDGQAGNDILEGGGGNDTLYGRGGNDTLLGGEGNDYLYGEAGDDVLEGGAGTDTLSGGLGNDTYRFGLGDWQDTIYSDYDTTAGKLNVLQFKEGVAASDVRLSTSGDSLVIKLAGTTDQITVQNFLYQDDPSNAYNPLQQITFADGTVWGLADIQAKLYAGTDNAETLSGTVEADTITGQGGADSLYGQAGDDTLDGGAGNDYVYGGAGNDRLLGGEGNDYLYGDAGDDVLEGGAGTDTLSGGLGSDTYRFGRGNGQDTISDYESSANTDQLLFGADIAIDQLWFRHVGSNLEVSVIGTDDKATISNWYSGSAYHLERFQTADGQALLDSQVENLVTAMAAFAPPSAGQTTLPQNYQDALNSVIAANWQ</sequence>
<name>A0A250KM51_9GAMM</name>
<comment type="subcellular location">
    <subcellularLocation>
        <location evidence="1">Secreted</location>
    </subcellularLocation>
</comment>
<dbReference type="AlphaFoldDB" id="A0A250KM51"/>
<dbReference type="PANTHER" id="PTHR38340">
    <property type="entry name" value="S-LAYER PROTEIN"/>
    <property type="match status" value="1"/>
</dbReference>
<dbReference type="InterPro" id="IPR018511">
    <property type="entry name" value="Hemolysin-typ_Ca-bd_CS"/>
</dbReference>
<dbReference type="Gene3D" id="2.150.10.10">
    <property type="entry name" value="Serralysin-like metalloprotease, C-terminal"/>
    <property type="match status" value="4"/>
</dbReference>
<dbReference type="KEGG" id="mmai:sS8_0671"/>
<proteinExistence type="predicted"/>
<keyword evidence="3" id="KW-0106">Calcium</keyword>
<dbReference type="PROSITE" id="PS00330">
    <property type="entry name" value="HEMOLYSIN_CALCIUM"/>
    <property type="match status" value="4"/>
</dbReference>
<gene>
    <name evidence="5" type="ORF">sS8_0671</name>
</gene>